<protein>
    <submittedName>
        <fullName evidence="2">(northern house mosquito) hypothetical protein</fullName>
    </submittedName>
</protein>
<feature type="compositionally biased region" description="Basic and acidic residues" evidence="1">
    <location>
        <begin position="62"/>
        <end position="83"/>
    </location>
</feature>
<feature type="region of interest" description="Disordered" evidence="1">
    <location>
        <begin position="50"/>
        <end position="108"/>
    </location>
</feature>
<organism evidence="2">
    <name type="scientific">Culex pipiens</name>
    <name type="common">House mosquito</name>
    <dbReference type="NCBI Taxonomy" id="7175"/>
    <lineage>
        <taxon>Eukaryota</taxon>
        <taxon>Metazoa</taxon>
        <taxon>Ecdysozoa</taxon>
        <taxon>Arthropoda</taxon>
        <taxon>Hexapoda</taxon>
        <taxon>Insecta</taxon>
        <taxon>Pterygota</taxon>
        <taxon>Neoptera</taxon>
        <taxon>Endopterygota</taxon>
        <taxon>Diptera</taxon>
        <taxon>Nematocera</taxon>
        <taxon>Culicoidea</taxon>
        <taxon>Culicidae</taxon>
        <taxon>Culicinae</taxon>
        <taxon>Culicini</taxon>
        <taxon>Culex</taxon>
        <taxon>Culex</taxon>
    </lineage>
</organism>
<reference evidence="2" key="1">
    <citation type="submission" date="2021-05" db="EMBL/GenBank/DDBJ databases">
        <authorList>
            <person name="Alioto T."/>
            <person name="Alioto T."/>
            <person name="Gomez Garrido J."/>
        </authorList>
    </citation>
    <scope>NUCLEOTIDE SEQUENCE</scope>
</reference>
<evidence type="ECO:0000256" key="1">
    <source>
        <dbReference type="SAM" id="MobiDB-lite"/>
    </source>
</evidence>
<evidence type="ECO:0000313" key="2">
    <source>
        <dbReference type="EMBL" id="CAG6497058.1"/>
    </source>
</evidence>
<name>A0A8D8CPW5_CULPI</name>
<sequence length="108" mass="12459">MTLTAKSTISAPASQNPTWRLRKWKNTSEKRSAKLSDDYSNWTVRTRICPPSETAAEVDPAEVDREKDREATPVEDHANDLARDPVPTLQRIERHAFDWTKSPRKRSR</sequence>
<accession>A0A8D8CPW5</accession>
<proteinExistence type="predicted"/>
<dbReference type="EMBL" id="HBUE01132372">
    <property type="protein sequence ID" value="CAG6497058.1"/>
    <property type="molecule type" value="Transcribed_RNA"/>
</dbReference>
<dbReference type="EMBL" id="HBUE01132374">
    <property type="protein sequence ID" value="CAG6497062.1"/>
    <property type="molecule type" value="Transcribed_RNA"/>
</dbReference>
<dbReference type="AlphaFoldDB" id="A0A8D8CPW5"/>